<dbReference type="PANTHER" id="PTHR35546">
    <property type="entry name" value="F-BOX PROTEIN INTERACTION DOMAIN PROTEIN-RELATED"/>
    <property type="match status" value="1"/>
</dbReference>
<evidence type="ECO:0000313" key="3">
    <source>
        <dbReference type="EMBL" id="CAI0453069.1"/>
    </source>
</evidence>
<dbReference type="InterPro" id="IPR056592">
    <property type="entry name" value="Beta-prop_At3g26010-like"/>
</dbReference>
<dbReference type="EMBL" id="CAMGYJ010000007">
    <property type="protein sequence ID" value="CAI0453069.1"/>
    <property type="molecule type" value="Genomic_DNA"/>
</dbReference>
<comment type="caution">
    <text evidence="3">The sequence shown here is derived from an EMBL/GenBank/DDBJ whole genome shotgun (WGS) entry which is preliminary data.</text>
</comment>
<dbReference type="Gene3D" id="1.20.1280.50">
    <property type="match status" value="1"/>
</dbReference>
<name>A0AAV0N3D7_9ROSI</name>
<dbReference type="Pfam" id="PF00646">
    <property type="entry name" value="F-box"/>
    <property type="match status" value="1"/>
</dbReference>
<evidence type="ECO:0000259" key="2">
    <source>
        <dbReference type="Pfam" id="PF24750"/>
    </source>
</evidence>
<gene>
    <name evidence="3" type="ORF">LITE_LOCUS31457</name>
</gene>
<accession>A0AAV0N3D7</accession>
<dbReference type="PANTHER" id="PTHR35546:SF128">
    <property type="entry name" value="F-BOX ASSOCIATED DOMAIN-CONTAINING PROTEIN"/>
    <property type="match status" value="1"/>
</dbReference>
<dbReference type="InterPro" id="IPR001810">
    <property type="entry name" value="F-box_dom"/>
</dbReference>
<sequence>MAIENSRISDLDQTLSELFPRKRRRIGSTSPISKLGDDLLQEILIRLPSPRVACLCKLVCKPWNSLISSPRFNRLFLSHHKSMSLNHGPMPDDPYELLSIIGSFLPPMPTTVRNRLRVLDCNKDLVLCGFRDLARRMSDETSRSYLVCNPFSKQWIALPLAPRRYAHYDSPAARLVCEPRIELDLGDDDRSFVYSEHRFRVVCVYHQAHQVIKLDVFCSESGEWTKDALAFENWDRIGPRSVVSCNGELFFKYCAASHDANYIPNLVAVFNPFRLDTPVAFIDVSSPFPAESPWFISNSQGALHLIALAGSETLPTRASVWRLGEDRKSWRKQCEGLVNRTSMYCRHEDEGCFEPFLHPHKPERVFFSRVADEYEISYLRNKHGPRNALMCCDLGREEEEEEEAAAPALFARLKRKSDIHHLQVFVPRVSCWPTPIPQLQGGGSSSEAAAECPSLHILRNW</sequence>
<dbReference type="Pfam" id="PF24750">
    <property type="entry name" value="b-prop_At3g26010-like"/>
    <property type="match status" value="1"/>
</dbReference>
<evidence type="ECO:0008006" key="5">
    <source>
        <dbReference type="Google" id="ProtNLM"/>
    </source>
</evidence>
<evidence type="ECO:0000313" key="4">
    <source>
        <dbReference type="Proteomes" id="UP001154282"/>
    </source>
</evidence>
<feature type="domain" description="F-box protein At3g26010-like beta-propeller" evidence="2">
    <location>
        <begin position="96"/>
        <end position="367"/>
    </location>
</feature>
<protein>
    <recommendedName>
        <fullName evidence="5">F-box domain-containing protein</fullName>
    </recommendedName>
</protein>
<reference evidence="3" key="1">
    <citation type="submission" date="2022-08" db="EMBL/GenBank/DDBJ databases">
        <authorList>
            <person name="Gutierrez-Valencia J."/>
        </authorList>
    </citation>
    <scope>NUCLEOTIDE SEQUENCE</scope>
</reference>
<dbReference type="InterPro" id="IPR055290">
    <property type="entry name" value="At3g26010-like"/>
</dbReference>
<organism evidence="3 4">
    <name type="scientific">Linum tenue</name>
    <dbReference type="NCBI Taxonomy" id="586396"/>
    <lineage>
        <taxon>Eukaryota</taxon>
        <taxon>Viridiplantae</taxon>
        <taxon>Streptophyta</taxon>
        <taxon>Embryophyta</taxon>
        <taxon>Tracheophyta</taxon>
        <taxon>Spermatophyta</taxon>
        <taxon>Magnoliopsida</taxon>
        <taxon>eudicotyledons</taxon>
        <taxon>Gunneridae</taxon>
        <taxon>Pentapetalae</taxon>
        <taxon>rosids</taxon>
        <taxon>fabids</taxon>
        <taxon>Malpighiales</taxon>
        <taxon>Linaceae</taxon>
        <taxon>Linum</taxon>
    </lineage>
</organism>
<dbReference type="AlphaFoldDB" id="A0AAV0N3D7"/>
<dbReference type="Proteomes" id="UP001154282">
    <property type="component" value="Unassembled WGS sequence"/>
</dbReference>
<dbReference type="SUPFAM" id="SSF81383">
    <property type="entry name" value="F-box domain"/>
    <property type="match status" value="1"/>
</dbReference>
<proteinExistence type="predicted"/>
<evidence type="ECO:0000259" key="1">
    <source>
        <dbReference type="Pfam" id="PF00646"/>
    </source>
</evidence>
<keyword evidence="4" id="KW-1185">Reference proteome</keyword>
<dbReference type="InterPro" id="IPR036047">
    <property type="entry name" value="F-box-like_dom_sf"/>
</dbReference>
<feature type="domain" description="F-box" evidence="1">
    <location>
        <begin position="32"/>
        <end position="74"/>
    </location>
</feature>